<organism evidence="10 11">
    <name type="scientific">Malassezia obtusa</name>
    <dbReference type="NCBI Taxonomy" id="76774"/>
    <lineage>
        <taxon>Eukaryota</taxon>
        <taxon>Fungi</taxon>
        <taxon>Dikarya</taxon>
        <taxon>Basidiomycota</taxon>
        <taxon>Ustilaginomycotina</taxon>
        <taxon>Malasseziomycetes</taxon>
        <taxon>Malasseziales</taxon>
        <taxon>Malasseziaceae</taxon>
        <taxon>Malassezia</taxon>
    </lineage>
</organism>
<dbReference type="PANTHER" id="PTHR31586">
    <property type="entry name" value="CYTOCHROME C OXIDASE PROTEIN 20"/>
    <property type="match status" value="1"/>
</dbReference>
<keyword evidence="8" id="KW-0472">Membrane</keyword>
<evidence type="ECO:0000313" key="10">
    <source>
        <dbReference type="EMBL" id="WFD03502.1"/>
    </source>
</evidence>
<evidence type="ECO:0000256" key="4">
    <source>
        <dbReference type="ARBA" id="ARBA00022692"/>
    </source>
</evidence>
<keyword evidence="4" id="KW-0812">Transmembrane</keyword>
<dbReference type="EMBL" id="CP119937">
    <property type="protein sequence ID" value="WFD03502.1"/>
    <property type="molecule type" value="Genomic_DNA"/>
</dbReference>
<dbReference type="Proteomes" id="UP001214603">
    <property type="component" value="Chromosome 4"/>
</dbReference>
<evidence type="ECO:0000256" key="2">
    <source>
        <dbReference type="ARBA" id="ARBA00009575"/>
    </source>
</evidence>
<evidence type="ECO:0000256" key="6">
    <source>
        <dbReference type="ARBA" id="ARBA00022989"/>
    </source>
</evidence>
<dbReference type="PANTHER" id="PTHR31586:SF1">
    <property type="entry name" value="CYTOCHROME C OXIDASE ASSEMBLY PROTEIN COX20, MITOCHONDRIAL"/>
    <property type="match status" value="1"/>
</dbReference>
<evidence type="ECO:0000256" key="8">
    <source>
        <dbReference type="ARBA" id="ARBA00023136"/>
    </source>
</evidence>
<name>A0AAF0E1P3_9BASI</name>
<dbReference type="Pfam" id="PF12597">
    <property type="entry name" value="Cox20"/>
    <property type="match status" value="1"/>
</dbReference>
<reference evidence="10" key="1">
    <citation type="submission" date="2023-03" db="EMBL/GenBank/DDBJ databases">
        <title>Mating type loci evolution in Malassezia.</title>
        <authorList>
            <person name="Coelho M.A."/>
        </authorList>
    </citation>
    <scope>NUCLEOTIDE SEQUENCE</scope>
    <source>
        <strain evidence="10">CBS 7876</strain>
    </source>
</reference>
<dbReference type="InterPro" id="IPR022533">
    <property type="entry name" value="Cox20"/>
</dbReference>
<evidence type="ECO:0000256" key="9">
    <source>
        <dbReference type="SAM" id="MobiDB-lite"/>
    </source>
</evidence>
<sequence length="89" mass="9498">MAEAGVSRLSQPEAPRSTGSVSVLDVLRQMSFRDMLEHLPQIPCARSSLLFGMSSAASIGTIQLFAGRGVGRAVNWTVGTFLFVSVVGW</sequence>
<dbReference type="AlphaFoldDB" id="A0AAF0E1P3"/>
<comment type="similarity">
    <text evidence="2">Belongs to the COX20 family.</text>
</comment>
<keyword evidence="11" id="KW-1185">Reference proteome</keyword>
<feature type="region of interest" description="Disordered" evidence="9">
    <location>
        <begin position="1"/>
        <end position="20"/>
    </location>
</feature>
<keyword evidence="6" id="KW-1133">Transmembrane helix</keyword>
<dbReference type="GO" id="GO:0005743">
    <property type="term" value="C:mitochondrial inner membrane"/>
    <property type="evidence" value="ECO:0007669"/>
    <property type="project" value="UniProtKB-SubCell"/>
</dbReference>
<proteinExistence type="inferred from homology"/>
<dbReference type="GO" id="GO:0033617">
    <property type="term" value="P:mitochondrial respiratory chain complex IV assembly"/>
    <property type="evidence" value="ECO:0007669"/>
    <property type="project" value="InterPro"/>
</dbReference>
<evidence type="ECO:0000256" key="3">
    <source>
        <dbReference type="ARBA" id="ARBA00017689"/>
    </source>
</evidence>
<evidence type="ECO:0000313" key="11">
    <source>
        <dbReference type="Proteomes" id="UP001214603"/>
    </source>
</evidence>
<keyword evidence="7" id="KW-0496">Mitochondrion</keyword>
<evidence type="ECO:0000256" key="7">
    <source>
        <dbReference type="ARBA" id="ARBA00023128"/>
    </source>
</evidence>
<gene>
    <name evidence="10" type="ORF">MOBT1_002193</name>
</gene>
<protein>
    <recommendedName>
        <fullName evidence="3">Cytochrome c oxidase assembly protein COX20, mitochondrial</fullName>
    </recommendedName>
</protein>
<comment type="subcellular location">
    <subcellularLocation>
        <location evidence="1">Mitochondrion inner membrane</location>
    </subcellularLocation>
</comment>
<keyword evidence="5" id="KW-0999">Mitochondrion inner membrane</keyword>
<evidence type="ECO:0000256" key="1">
    <source>
        <dbReference type="ARBA" id="ARBA00004273"/>
    </source>
</evidence>
<evidence type="ECO:0000256" key="5">
    <source>
        <dbReference type="ARBA" id="ARBA00022792"/>
    </source>
</evidence>
<accession>A0AAF0E1P3</accession>